<dbReference type="PANTHER" id="PTHR12215">
    <property type="entry name" value="PHOSPHOPANTETHEINE TRANSFERASE"/>
    <property type="match status" value="1"/>
</dbReference>
<dbReference type="PANTHER" id="PTHR12215:SF10">
    <property type="entry name" value="L-AMINOADIPATE-SEMIALDEHYDE DEHYDROGENASE-PHOSPHOPANTETHEINYL TRANSFERASE"/>
    <property type="match status" value="1"/>
</dbReference>
<dbReference type="InterPro" id="IPR008278">
    <property type="entry name" value="4-PPantetheinyl_Trfase_dom"/>
</dbReference>
<dbReference type="GO" id="GO:0016740">
    <property type="term" value="F:transferase activity"/>
    <property type="evidence" value="ECO:0007669"/>
    <property type="project" value="UniProtKB-KW"/>
</dbReference>
<name>A0ABU9K3Y4_9BACI</name>
<evidence type="ECO:0000256" key="1">
    <source>
        <dbReference type="ARBA" id="ARBA00001946"/>
    </source>
</evidence>
<evidence type="ECO:0000256" key="2">
    <source>
        <dbReference type="ARBA" id="ARBA00010990"/>
    </source>
</evidence>
<sequence length="218" mass="25335">MAELYYFNTEGISMDELNNRGVLKPACPYKKEKYRENPNKKGVAASLLGDVLIRKGISDLTGKRLYDIKLERNKHGKPQLKEGCGLHFNLSHSANYIIAAFSEYRIGVDIERIRNINLKIARNMFTQEEYDYITKTSSDKMKLMHFYQIWTLKESYMKAVGKGLTLPLDSFSVVRGSKVLKELTHEFMLELVPIHLHYQLAVCFNRNDQINKVHFLRL</sequence>
<feature type="domain" description="4'-phosphopantetheinyl transferase N-terminal" evidence="8">
    <location>
        <begin position="40"/>
        <end position="100"/>
    </location>
</feature>
<dbReference type="Pfam" id="PF22624">
    <property type="entry name" value="AASDHPPT_N"/>
    <property type="match status" value="1"/>
</dbReference>
<evidence type="ECO:0000256" key="4">
    <source>
        <dbReference type="ARBA" id="ARBA00022723"/>
    </source>
</evidence>
<dbReference type="Proteomes" id="UP001389717">
    <property type="component" value="Unassembled WGS sequence"/>
</dbReference>
<keyword evidence="5" id="KW-0460">Magnesium</keyword>
<dbReference type="InterPro" id="IPR055066">
    <property type="entry name" value="AASDHPPT_N"/>
</dbReference>
<feature type="domain" description="4'-phosphopantetheinyl transferase" evidence="7">
    <location>
        <begin position="105"/>
        <end position="187"/>
    </location>
</feature>
<organism evidence="9 10">
    <name type="scientific">Rossellomorea oryzaecorticis</name>
    <dbReference type="NCBI Taxonomy" id="1396505"/>
    <lineage>
        <taxon>Bacteria</taxon>
        <taxon>Bacillati</taxon>
        <taxon>Bacillota</taxon>
        <taxon>Bacilli</taxon>
        <taxon>Bacillales</taxon>
        <taxon>Bacillaceae</taxon>
        <taxon>Rossellomorea</taxon>
    </lineage>
</organism>
<dbReference type="RefSeq" id="WP_341979229.1">
    <property type="nucleotide sequence ID" value="NZ_JBBYAF010000001.1"/>
</dbReference>
<dbReference type="EMBL" id="JBBYAF010000001">
    <property type="protein sequence ID" value="MEL3970723.1"/>
    <property type="molecule type" value="Genomic_DNA"/>
</dbReference>
<evidence type="ECO:0000259" key="8">
    <source>
        <dbReference type="Pfam" id="PF22624"/>
    </source>
</evidence>
<dbReference type="Gene3D" id="3.90.470.20">
    <property type="entry name" value="4'-phosphopantetheinyl transferase domain"/>
    <property type="match status" value="2"/>
</dbReference>
<evidence type="ECO:0000313" key="10">
    <source>
        <dbReference type="Proteomes" id="UP001389717"/>
    </source>
</evidence>
<keyword evidence="10" id="KW-1185">Reference proteome</keyword>
<dbReference type="InterPro" id="IPR037143">
    <property type="entry name" value="4-PPantetheinyl_Trfase_dom_sf"/>
</dbReference>
<evidence type="ECO:0000259" key="7">
    <source>
        <dbReference type="Pfam" id="PF01648"/>
    </source>
</evidence>
<comment type="similarity">
    <text evidence="2">Belongs to the P-Pant transferase superfamily. Gsp/Sfp/HetI/AcpT family.</text>
</comment>
<evidence type="ECO:0000256" key="6">
    <source>
        <dbReference type="ARBA" id="ARBA00023194"/>
    </source>
</evidence>
<accession>A0ABU9K3Y4</accession>
<dbReference type="InterPro" id="IPR050559">
    <property type="entry name" value="P-Pant_transferase_sf"/>
</dbReference>
<keyword evidence="4" id="KW-0479">Metal-binding</keyword>
<comment type="cofactor">
    <cofactor evidence="1">
        <name>Mg(2+)</name>
        <dbReference type="ChEBI" id="CHEBI:18420"/>
    </cofactor>
</comment>
<keyword evidence="6" id="KW-0045">Antibiotic biosynthesis</keyword>
<dbReference type="NCBIfam" id="TIGR00556">
    <property type="entry name" value="pantethn_trn"/>
    <property type="match status" value="1"/>
</dbReference>
<reference evidence="9 10" key="1">
    <citation type="submission" date="2024-04" db="EMBL/GenBank/DDBJ databases">
        <title>Bacillus oryzaecorticis sp. nov., a moderately halophilic bacterium isolated from rice husks.</title>
        <authorList>
            <person name="Zhu H.-S."/>
        </authorList>
    </citation>
    <scope>NUCLEOTIDE SEQUENCE [LARGE SCALE GENOMIC DNA]</scope>
    <source>
        <strain evidence="9 10">ZC255</strain>
    </source>
</reference>
<dbReference type="Pfam" id="PF01648">
    <property type="entry name" value="ACPS"/>
    <property type="match status" value="1"/>
</dbReference>
<keyword evidence="3 9" id="KW-0808">Transferase</keyword>
<evidence type="ECO:0000256" key="5">
    <source>
        <dbReference type="ARBA" id="ARBA00022842"/>
    </source>
</evidence>
<proteinExistence type="inferred from homology"/>
<protein>
    <submittedName>
        <fullName evidence="9">4'-phosphopantetheinyl transferase superfamily protein</fullName>
    </submittedName>
</protein>
<dbReference type="InterPro" id="IPR004568">
    <property type="entry name" value="Ppantetheine-prot_Trfase_dom"/>
</dbReference>
<evidence type="ECO:0000256" key="3">
    <source>
        <dbReference type="ARBA" id="ARBA00022679"/>
    </source>
</evidence>
<gene>
    <name evidence="9" type="ORF">AAEO50_00375</name>
</gene>
<comment type="caution">
    <text evidence="9">The sequence shown here is derived from an EMBL/GenBank/DDBJ whole genome shotgun (WGS) entry which is preliminary data.</text>
</comment>
<evidence type="ECO:0000313" key="9">
    <source>
        <dbReference type="EMBL" id="MEL3970723.1"/>
    </source>
</evidence>
<dbReference type="SUPFAM" id="SSF56214">
    <property type="entry name" value="4'-phosphopantetheinyl transferase"/>
    <property type="match status" value="2"/>
</dbReference>